<feature type="region of interest" description="Disordered" evidence="7">
    <location>
        <begin position="154"/>
        <end position="244"/>
    </location>
</feature>
<feature type="compositionally biased region" description="Polar residues" evidence="7">
    <location>
        <begin position="263"/>
        <end position="272"/>
    </location>
</feature>
<feature type="compositionally biased region" description="Pro residues" evidence="7">
    <location>
        <begin position="430"/>
        <end position="439"/>
    </location>
</feature>
<evidence type="ECO:0000256" key="4">
    <source>
        <dbReference type="ARBA" id="ARBA00023125"/>
    </source>
</evidence>
<dbReference type="SMART" id="SM00906">
    <property type="entry name" value="Fungal_trans"/>
    <property type="match status" value="1"/>
</dbReference>
<keyword evidence="2" id="KW-0479">Metal-binding</keyword>
<feature type="compositionally biased region" description="Low complexity" evidence="7">
    <location>
        <begin position="163"/>
        <end position="185"/>
    </location>
</feature>
<evidence type="ECO:0000256" key="6">
    <source>
        <dbReference type="ARBA" id="ARBA00023242"/>
    </source>
</evidence>
<dbReference type="PANTHER" id="PTHR31845:SF17">
    <property type="entry name" value="ZN(II)2CYS6 TRANSCRIPTION FACTOR (EUROFUNG)"/>
    <property type="match status" value="1"/>
</dbReference>
<dbReference type="Proteomes" id="UP000663861">
    <property type="component" value="Unassembled WGS sequence"/>
</dbReference>
<feature type="domain" description="Zn(2)-C6 fungal-type" evidence="8">
    <location>
        <begin position="88"/>
        <end position="115"/>
    </location>
</feature>
<dbReference type="GO" id="GO:0006351">
    <property type="term" value="P:DNA-templated transcription"/>
    <property type="evidence" value="ECO:0007669"/>
    <property type="project" value="InterPro"/>
</dbReference>
<feature type="region of interest" description="Disordered" evidence="7">
    <location>
        <begin position="940"/>
        <end position="971"/>
    </location>
</feature>
<feature type="compositionally biased region" description="Basic residues" evidence="7">
    <location>
        <begin position="377"/>
        <end position="402"/>
    </location>
</feature>
<organism evidence="9 10">
    <name type="scientific">Rhizoctonia solani</name>
    <dbReference type="NCBI Taxonomy" id="456999"/>
    <lineage>
        <taxon>Eukaryota</taxon>
        <taxon>Fungi</taxon>
        <taxon>Dikarya</taxon>
        <taxon>Basidiomycota</taxon>
        <taxon>Agaricomycotina</taxon>
        <taxon>Agaricomycetes</taxon>
        <taxon>Cantharellales</taxon>
        <taxon>Ceratobasidiaceae</taxon>
        <taxon>Rhizoctonia</taxon>
    </lineage>
</organism>
<dbReference type="GO" id="GO:0000981">
    <property type="term" value="F:DNA-binding transcription factor activity, RNA polymerase II-specific"/>
    <property type="evidence" value="ECO:0007669"/>
    <property type="project" value="InterPro"/>
</dbReference>
<evidence type="ECO:0000259" key="8">
    <source>
        <dbReference type="PROSITE" id="PS50048"/>
    </source>
</evidence>
<dbReference type="Pfam" id="PF00172">
    <property type="entry name" value="Zn_clus"/>
    <property type="match status" value="1"/>
</dbReference>
<dbReference type="SUPFAM" id="SSF57701">
    <property type="entry name" value="Zn2/Cys6 DNA-binding domain"/>
    <property type="match status" value="1"/>
</dbReference>
<evidence type="ECO:0000256" key="2">
    <source>
        <dbReference type="ARBA" id="ARBA00022723"/>
    </source>
</evidence>
<comment type="caution">
    <text evidence="9">The sequence shown here is derived from an EMBL/GenBank/DDBJ whole genome shotgun (WGS) entry which is preliminary data.</text>
</comment>
<dbReference type="InterPro" id="IPR051089">
    <property type="entry name" value="prtT"/>
</dbReference>
<dbReference type="Gene3D" id="4.10.240.10">
    <property type="entry name" value="Zn(2)-C6 fungal-type DNA-binding domain"/>
    <property type="match status" value="1"/>
</dbReference>
<feature type="compositionally biased region" description="Low complexity" evidence="7">
    <location>
        <begin position="403"/>
        <end position="412"/>
    </location>
</feature>
<dbReference type="PROSITE" id="PS50048">
    <property type="entry name" value="ZN2_CY6_FUNGAL_2"/>
    <property type="match status" value="1"/>
</dbReference>
<feature type="region of interest" description="Disordered" evidence="7">
    <location>
        <begin position="256"/>
        <end position="282"/>
    </location>
</feature>
<protein>
    <recommendedName>
        <fullName evidence="8">Zn(2)-C6 fungal-type domain-containing protein</fullName>
    </recommendedName>
</protein>
<evidence type="ECO:0000256" key="5">
    <source>
        <dbReference type="ARBA" id="ARBA00023163"/>
    </source>
</evidence>
<dbReference type="CDD" id="cd00067">
    <property type="entry name" value="GAL4"/>
    <property type="match status" value="1"/>
</dbReference>
<dbReference type="Pfam" id="PF04082">
    <property type="entry name" value="Fungal_trans"/>
    <property type="match status" value="1"/>
</dbReference>
<feature type="region of interest" description="Disordered" evidence="7">
    <location>
        <begin position="481"/>
        <end position="552"/>
    </location>
</feature>
<dbReference type="GO" id="GO:0008270">
    <property type="term" value="F:zinc ion binding"/>
    <property type="evidence" value="ECO:0007669"/>
    <property type="project" value="InterPro"/>
</dbReference>
<dbReference type="InterPro" id="IPR007219">
    <property type="entry name" value="XnlR_reg_dom"/>
</dbReference>
<dbReference type="PANTHER" id="PTHR31845">
    <property type="entry name" value="FINGER DOMAIN PROTEIN, PUTATIVE-RELATED"/>
    <property type="match status" value="1"/>
</dbReference>
<dbReference type="GO" id="GO:0005634">
    <property type="term" value="C:nucleus"/>
    <property type="evidence" value="ECO:0007669"/>
    <property type="project" value="UniProtKB-SubCell"/>
</dbReference>
<keyword evidence="6" id="KW-0539">Nucleus</keyword>
<evidence type="ECO:0000256" key="3">
    <source>
        <dbReference type="ARBA" id="ARBA00023015"/>
    </source>
</evidence>
<feature type="compositionally biased region" description="Pro residues" evidence="7">
    <location>
        <begin position="206"/>
        <end position="217"/>
    </location>
</feature>
<dbReference type="GO" id="GO:0000976">
    <property type="term" value="F:transcription cis-regulatory region binding"/>
    <property type="evidence" value="ECO:0007669"/>
    <property type="project" value="TreeGrafter"/>
</dbReference>
<reference evidence="9" key="1">
    <citation type="submission" date="2021-01" db="EMBL/GenBank/DDBJ databases">
        <authorList>
            <person name="Kaushik A."/>
        </authorList>
    </citation>
    <scope>NUCLEOTIDE SEQUENCE</scope>
    <source>
        <strain evidence="9">AG4-RS23</strain>
    </source>
</reference>
<feature type="region of interest" description="Disordered" evidence="7">
    <location>
        <begin position="1"/>
        <end position="57"/>
    </location>
</feature>
<evidence type="ECO:0000313" key="10">
    <source>
        <dbReference type="Proteomes" id="UP000663861"/>
    </source>
</evidence>
<dbReference type="AlphaFoldDB" id="A0A8H3D1N6"/>
<accession>A0A8H3D1N6</accession>
<sequence length="1062" mass="117950">MPADTPVRKREREPETIESPEESGSNGLPTPALPGPPPTNTNGAQESDKPIKPHKPLNRVPRMWIQLSSEYPSMLTLAATSAPIQNACRKQKMRCEGADNPPCKRCRHAHIECMFEKPAREVSAATEQGLERIRSLESQVTSIQHTLSELVSTLRNQQSQPVSQPALSNSAPSPSSATTASTQTPRINPSPSPFSPSLNATGYPAFHPPMALPPPGVPQHHSHGQSQHHHSHSVHSHQGRETNERDMAAATTLAMTQRGHHVQQPSQHQQGSRYAYGNGSAVENGGSNGNGLFLASFSLLNTDMPPPSGVPNRQHSGDQQAYSYANRSPSTSEHSPQRGHPRSASQPTPSHHGSFHSDNGYASHVQSHQQHQQYSHQHQHHQQQQQQHHHHGQQQQHHHHHTQQQSHSQQLQYPMTNDHGYAHQQHLHPPHPLPPPPQRHPGGTIPSSNVTSADSSDDEGELPTQGLVAPIKVLRELAERQEREMGGRTRSVSPVAGPSEPSARGGQRGSISKQGGSLGDMESEADDPRPPKRRKTRHADSQAPDHAFPDVVTKGIITEQEARELFAIFYRGCSTFLPVFDMTVDTYDALHSRSPFCVNTICMVAARVRDGGESETYQKCRAEVEEISRHTLFTPVVRQEAVQAMVLVSGWSTNGWLPGGHAVRMGLEIGMHKAWPRLHKRMRAGKISVSQEERQLVISARTWFVLFLFEHQISFGTGRPAILREDESISRCRDILRHPLSIQDDMRLVSMVELMALREHLHDQLAPYEGPVEDRVYKVLHQAESDFRAWYEEWDHLFSQKYEDAAFYRQSLMIQRDFGELYHNATALRGVRGPEDVARMPMEQKLVAQRAIKLAKRGLDNCIRSVTYREGLKYAVHFTHVTATFAASFLIRLARLFPQECDPNSVMSTVEDLVHLLSNIPAGRYARSLRLMLRSARRRRVLPPRPAGPVDRAGNPPAMLGTPPTGTSYSDNNSPQQFVGASPGTHPDSSVSPAAFLMANGMMGPGQEFDPYLQGFELAPGQEVPVWLSESSLGDAALSQFGLEAFVIPQQYDPNSTETQIW</sequence>
<dbReference type="InterPro" id="IPR036864">
    <property type="entry name" value="Zn2-C6_fun-type_DNA-bd_sf"/>
</dbReference>
<feature type="compositionally biased region" description="Polar residues" evidence="7">
    <location>
        <begin position="311"/>
        <end position="334"/>
    </location>
</feature>
<evidence type="ECO:0000256" key="7">
    <source>
        <dbReference type="SAM" id="MobiDB-lite"/>
    </source>
</evidence>
<dbReference type="EMBL" id="CAJMWY010003861">
    <property type="protein sequence ID" value="CAE6509643.1"/>
    <property type="molecule type" value="Genomic_DNA"/>
</dbReference>
<gene>
    <name evidence="9" type="ORF">RDB_LOCUS135516</name>
</gene>
<comment type="subcellular location">
    <subcellularLocation>
        <location evidence="1">Nucleus</location>
    </subcellularLocation>
</comment>
<feature type="region of interest" description="Disordered" evidence="7">
    <location>
        <begin position="304"/>
        <end position="468"/>
    </location>
</feature>
<feature type="compositionally biased region" description="Polar residues" evidence="7">
    <location>
        <begin position="445"/>
        <end position="454"/>
    </location>
</feature>
<feature type="compositionally biased region" description="Low complexity" evidence="7">
    <location>
        <begin position="363"/>
        <end position="376"/>
    </location>
</feature>
<name>A0A8H3D1N6_9AGAM</name>
<dbReference type="InterPro" id="IPR001138">
    <property type="entry name" value="Zn2Cys6_DnaBD"/>
</dbReference>
<feature type="compositionally biased region" description="Basic and acidic residues" evidence="7">
    <location>
        <begin position="1"/>
        <end position="15"/>
    </location>
</feature>
<keyword evidence="3" id="KW-0805">Transcription regulation</keyword>
<feature type="compositionally biased region" description="Basic residues" evidence="7">
    <location>
        <begin position="220"/>
        <end position="237"/>
    </location>
</feature>
<keyword evidence="5" id="KW-0804">Transcription</keyword>
<proteinExistence type="predicted"/>
<evidence type="ECO:0000313" key="9">
    <source>
        <dbReference type="EMBL" id="CAE6509643.1"/>
    </source>
</evidence>
<evidence type="ECO:0000256" key="1">
    <source>
        <dbReference type="ARBA" id="ARBA00004123"/>
    </source>
</evidence>
<dbReference type="CDD" id="cd12148">
    <property type="entry name" value="fungal_TF_MHR"/>
    <property type="match status" value="1"/>
</dbReference>
<keyword evidence="4" id="KW-0238">DNA-binding</keyword>